<dbReference type="Gene3D" id="3.60.10.10">
    <property type="entry name" value="Endonuclease/exonuclease/phosphatase"/>
    <property type="match status" value="1"/>
</dbReference>
<dbReference type="HOGENOM" id="CLU_058239_1_0_10"/>
<name>G6ADX2_9BACT</name>
<sequence length="391" mass="44788">MINFLRKMPKCRINYRYLQSQFSLLKMEEVAQDFRLQTITFDKVMKKQLFVLACVFILSASAFAQKKFSVYAIGFYNQENLFDCVHDEGKNDYDFTPNGSYHWNEMKYSHKLRNMSTVLAEMGTDVLPNVGCAVIGLAEVENDHVMHDLISQPALAARGYKYVHIEGPDHRGIDCALIYNPKLFTVRDSKLVPYVYDLPQDSTRATRGFLTVSGTLAGEHVTVIVCHLPSRGAGSYYRELGGKQIKVLKDSLLRQDPKVKVLVMGDMNDDPTNKSMYECLSAKPEISEVGPGDMYNPWYNILVKEGTGTLQYQGKWNLFDQIIMTPNLLNKNGEKDYSELKFWKNQIFRRDYLFQEAGKYKGNTKRTTAGGVWLDGYSDHLPVVAYFIKER</sequence>
<comment type="caution">
    <text evidence="2">The sequence shown here is derived from an EMBL/GenBank/DDBJ whole genome shotgun (WGS) entry which is preliminary data.</text>
</comment>
<dbReference type="PANTHER" id="PTHR42834">
    <property type="entry name" value="ENDONUCLEASE/EXONUCLEASE/PHOSPHATASE FAMILY PROTEIN (AFU_ORTHOLOGUE AFUA_3G09210)"/>
    <property type="match status" value="1"/>
</dbReference>
<organism evidence="2 3">
    <name type="scientific">Prevotella histicola F0411</name>
    <dbReference type="NCBI Taxonomy" id="857291"/>
    <lineage>
        <taxon>Bacteria</taxon>
        <taxon>Pseudomonadati</taxon>
        <taxon>Bacteroidota</taxon>
        <taxon>Bacteroidia</taxon>
        <taxon>Bacteroidales</taxon>
        <taxon>Prevotellaceae</taxon>
        <taxon>Prevotella</taxon>
    </lineage>
</organism>
<dbReference type="SUPFAM" id="SSF56219">
    <property type="entry name" value="DNase I-like"/>
    <property type="match status" value="1"/>
</dbReference>
<dbReference type="PANTHER" id="PTHR42834:SF1">
    <property type="entry name" value="ENDONUCLEASE_EXONUCLEASE_PHOSPHATASE FAMILY PROTEIN (AFU_ORTHOLOGUE AFUA_3G09210)"/>
    <property type="match status" value="1"/>
</dbReference>
<accession>G6ADX2</accession>
<feature type="domain" description="Endonuclease/exonuclease/phosphatase" evidence="1">
    <location>
        <begin position="73"/>
        <end position="387"/>
    </location>
</feature>
<reference evidence="2 3" key="1">
    <citation type="submission" date="2011-10" db="EMBL/GenBank/DDBJ databases">
        <title>The Genome Sequence of Prevotella histicola F0411.</title>
        <authorList>
            <consortium name="The Broad Institute Genome Sequencing Platform"/>
            <person name="Earl A."/>
            <person name="Ward D."/>
            <person name="Feldgarden M."/>
            <person name="Gevers D."/>
            <person name="Izard J."/>
            <person name="Ganesan A."/>
            <person name="Blanton J.M."/>
            <person name="Baranova O.V."/>
            <person name="Tanner A.C."/>
            <person name="Mathney J.M.J."/>
            <person name="Dewhirst F.E."/>
            <person name="Young S.K."/>
            <person name="Zeng Q."/>
            <person name="Gargeya S."/>
            <person name="Fitzgerald M."/>
            <person name="Haas B."/>
            <person name="Abouelleil A."/>
            <person name="Alvarado L."/>
            <person name="Arachchi H.M."/>
            <person name="Berlin A."/>
            <person name="Brown A."/>
            <person name="Chapman S.B."/>
            <person name="Chen Z."/>
            <person name="Dunbar C."/>
            <person name="Freedman E."/>
            <person name="Gearin G."/>
            <person name="Gellesch M."/>
            <person name="Goldberg J."/>
            <person name="Griggs A."/>
            <person name="Gujja S."/>
            <person name="Heiman D."/>
            <person name="Howarth C."/>
            <person name="Larson L."/>
            <person name="Lui A."/>
            <person name="MacDonald P.J.P."/>
            <person name="Montmayeur A."/>
            <person name="Murphy C."/>
            <person name="Neiman D."/>
            <person name="Pearson M."/>
            <person name="Priest M."/>
            <person name="Roberts A."/>
            <person name="Saif S."/>
            <person name="Shea T."/>
            <person name="Shenoy N."/>
            <person name="Sisk P."/>
            <person name="Stolte C."/>
            <person name="Sykes S."/>
            <person name="Wortman J."/>
            <person name="Nusbaum C."/>
            <person name="Birren B."/>
        </authorList>
    </citation>
    <scope>NUCLEOTIDE SEQUENCE [LARGE SCALE GENOMIC DNA]</scope>
    <source>
        <strain evidence="2 3">F0411</strain>
    </source>
</reference>
<dbReference type="STRING" id="857291.HMPREF9138_00299"/>
<gene>
    <name evidence="2" type="ORF">HMPREF9138_00299</name>
</gene>
<evidence type="ECO:0000313" key="2">
    <source>
        <dbReference type="EMBL" id="EHG16971.1"/>
    </source>
</evidence>
<dbReference type="InterPro" id="IPR005135">
    <property type="entry name" value="Endo/exonuclease/phosphatase"/>
</dbReference>
<protein>
    <recommendedName>
        <fullName evidence="1">Endonuclease/exonuclease/phosphatase domain-containing protein</fullName>
    </recommendedName>
</protein>
<dbReference type="Pfam" id="PF19580">
    <property type="entry name" value="Exo_endo_phos_3"/>
    <property type="match status" value="1"/>
</dbReference>
<dbReference type="AlphaFoldDB" id="G6ADX2"/>
<dbReference type="GO" id="GO:0003824">
    <property type="term" value="F:catalytic activity"/>
    <property type="evidence" value="ECO:0007669"/>
    <property type="project" value="InterPro"/>
</dbReference>
<evidence type="ECO:0000259" key="1">
    <source>
        <dbReference type="Pfam" id="PF19580"/>
    </source>
</evidence>
<dbReference type="Proteomes" id="UP000004597">
    <property type="component" value="Unassembled WGS sequence"/>
</dbReference>
<dbReference type="PATRIC" id="fig|857291.3.peg.294"/>
<keyword evidence="3" id="KW-1185">Reference proteome</keyword>
<evidence type="ECO:0000313" key="3">
    <source>
        <dbReference type="Proteomes" id="UP000004597"/>
    </source>
</evidence>
<dbReference type="InterPro" id="IPR036691">
    <property type="entry name" value="Endo/exonu/phosph_ase_sf"/>
</dbReference>
<dbReference type="EMBL" id="AFXP01000003">
    <property type="protein sequence ID" value="EHG16971.1"/>
    <property type="molecule type" value="Genomic_DNA"/>
</dbReference>
<proteinExistence type="predicted"/>